<evidence type="ECO:0000313" key="2">
    <source>
        <dbReference type="Proteomes" id="UP001159363"/>
    </source>
</evidence>
<sequence length="60" mass="7286">MEPVLLFPHFMPNIRPIPIKSRRHQQSDIKIIVIHHEELKHWSWNSEIIRGEWSLITPRP</sequence>
<dbReference type="EMBL" id="JARBHB010000007">
    <property type="protein sequence ID" value="KAJ8879178.1"/>
    <property type="molecule type" value="Genomic_DNA"/>
</dbReference>
<name>A0ABQ9H4G4_9NEOP</name>
<gene>
    <name evidence="1" type="ORF">PR048_019784</name>
</gene>
<proteinExistence type="predicted"/>
<organism evidence="1 2">
    <name type="scientific">Dryococelus australis</name>
    <dbReference type="NCBI Taxonomy" id="614101"/>
    <lineage>
        <taxon>Eukaryota</taxon>
        <taxon>Metazoa</taxon>
        <taxon>Ecdysozoa</taxon>
        <taxon>Arthropoda</taxon>
        <taxon>Hexapoda</taxon>
        <taxon>Insecta</taxon>
        <taxon>Pterygota</taxon>
        <taxon>Neoptera</taxon>
        <taxon>Polyneoptera</taxon>
        <taxon>Phasmatodea</taxon>
        <taxon>Verophasmatodea</taxon>
        <taxon>Anareolatae</taxon>
        <taxon>Phasmatidae</taxon>
        <taxon>Eurycanthinae</taxon>
        <taxon>Dryococelus</taxon>
    </lineage>
</organism>
<reference evidence="1 2" key="1">
    <citation type="submission" date="2023-02" db="EMBL/GenBank/DDBJ databases">
        <title>LHISI_Scaffold_Assembly.</title>
        <authorList>
            <person name="Stuart O.P."/>
            <person name="Cleave R."/>
            <person name="Magrath M.J.L."/>
            <person name="Mikheyev A.S."/>
        </authorList>
    </citation>
    <scope>NUCLEOTIDE SEQUENCE [LARGE SCALE GENOMIC DNA]</scope>
    <source>
        <strain evidence="1">Daus_M_001</strain>
        <tissue evidence="1">Leg muscle</tissue>
    </source>
</reference>
<evidence type="ECO:0000313" key="1">
    <source>
        <dbReference type="EMBL" id="KAJ8879178.1"/>
    </source>
</evidence>
<keyword evidence="2" id="KW-1185">Reference proteome</keyword>
<comment type="caution">
    <text evidence="1">The sequence shown here is derived from an EMBL/GenBank/DDBJ whole genome shotgun (WGS) entry which is preliminary data.</text>
</comment>
<protein>
    <submittedName>
        <fullName evidence="1">Uncharacterized protein</fullName>
    </submittedName>
</protein>
<accession>A0ABQ9H4G4</accession>
<dbReference type="Proteomes" id="UP001159363">
    <property type="component" value="Chromosome 6"/>
</dbReference>